<accession>A0ABS4ZIG9</accession>
<keyword evidence="1" id="KW-0472">Membrane</keyword>
<feature type="transmembrane region" description="Helical" evidence="1">
    <location>
        <begin position="152"/>
        <end position="172"/>
    </location>
</feature>
<feature type="transmembrane region" description="Helical" evidence="1">
    <location>
        <begin position="210"/>
        <end position="228"/>
    </location>
</feature>
<feature type="transmembrane region" description="Helical" evidence="1">
    <location>
        <begin position="234"/>
        <end position="253"/>
    </location>
</feature>
<name>A0ABS4ZIG9_9MICO</name>
<organism evidence="2 3">
    <name type="scientific">Microbacterium amylolyticum</name>
    <dbReference type="NCBI Taxonomy" id="936337"/>
    <lineage>
        <taxon>Bacteria</taxon>
        <taxon>Bacillati</taxon>
        <taxon>Actinomycetota</taxon>
        <taxon>Actinomycetes</taxon>
        <taxon>Micrococcales</taxon>
        <taxon>Microbacteriaceae</taxon>
        <taxon>Microbacterium</taxon>
    </lineage>
</organism>
<evidence type="ECO:0000313" key="3">
    <source>
        <dbReference type="Proteomes" id="UP001519362"/>
    </source>
</evidence>
<feature type="transmembrane region" description="Helical" evidence="1">
    <location>
        <begin position="55"/>
        <end position="77"/>
    </location>
</feature>
<keyword evidence="3" id="KW-1185">Reference proteome</keyword>
<reference evidence="2 3" key="1">
    <citation type="submission" date="2021-03" db="EMBL/GenBank/DDBJ databases">
        <title>Sequencing the genomes of 1000 actinobacteria strains.</title>
        <authorList>
            <person name="Klenk H.-P."/>
        </authorList>
    </citation>
    <scope>NUCLEOTIDE SEQUENCE [LARGE SCALE GENOMIC DNA]</scope>
    <source>
        <strain evidence="2 3">DSM 24221</strain>
    </source>
</reference>
<dbReference type="EMBL" id="JAGIOL010000001">
    <property type="protein sequence ID" value="MBP2437074.1"/>
    <property type="molecule type" value="Genomic_DNA"/>
</dbReference>
<evidence type="ECO:0000256" key="1">
    <source>
        <dbReference type="SAM" id="Phobius"/>
    </source>
</evidence>
<feature type="transmembrane region" description="Helical" evidence="1">
    <location>
        <begin position="12"/>
        <end position="34"/>
    </location>
</feature>
<evidence type="ECO:0000313" key="2">
    <source>
        <dbReference type="EMBL" id="MBP2437074.1"/>
    </source>
</evidence>
<comment type="caution">
    <text evidence="2">The sequence shown here is derived from an EMBL/GenBank/DDBJ whole genome shotgun (WGS) entry which is preliminary data.</text>
</comment>
<dbReference type="InterPro" id="IPR050879">
    <property type="entry name" value="Acyltransferase_3"/>
</dbReference>
<dbReference type="RefSeq" id="WP_165134844.1">
    <property type="nucleotide sequence ID" value="NZ_CP049253.1"/>
</dbReference>
<keyword evidence="1" id="KW-1133">Transmembrane helix</keyword>
<keyword evidence="1" id="KW-0812">Transmembrane</keyword>
<dbReference type="Proteomes" id="UP001519362">
    <property type="component" value="Unassembled WGS sequence"/>
</dbReference>
<dbReference type="PANTHER" id="PTHR23028:SF53">
    <property type="entry name" value="ACYL_TRANSF_3 DOMAIN-CONTAINING PROTEIN"/>
    <property type="match status" value="1"/>
</dbReference>
<sequence>MLVAVFHIWFNRVSGGVDVFFTIAGFLVTATLLSQTRRFGHVRARTFFGRLAMRLLPQAAVVLGAVLVLTIVVRPYASWRDGFLQILASASYWENWFLAFNSVDYLAVDTTRSPVQHFWAMSIQGQFYVIWFVLFLLVAFIVRRSGTSTKRAAVVAVAALIVVSFVWSVLQTGSDQQFAYFSTLTRVWEFGLGSLLALTIDKVKLPAQVAAVLSWIALIAVVTVGAVLPVADLFPGYVALIPVVAACLIIVTGQQEAKWGGK</sequence>
<gene>
    <name evidence="2" type="ORF">JOF34_001660</name>
</gene>
<proteinExistence type="predicted"/>
<feature type="transmembrane region" description="Helical" evidence="1">
    <location>
        <begin position="118"/>
        <end position="140"/>
    </location>
</feature>
<dbReference type="PANTHER" id="PTHR23028">
    <property type="entry name" value="ACETYLTRANSFERASE"/>
    <property type="match status" value="1"/>
</dbReference>
<protein>
    <submittedName>
        <fullName evidence="2">Peptidoglycan/LPS O-acetylase OafA/YrhL</fullName>
    </submittedName>
</protein>